<feature type="region of interest" description="Disordered" evidence="1">
    <location>
        <begin position="1"/>
        <end position="66"/>
    </location>
</feature>
<name>A0A0C9YDE5_9AGAR</name>
<evidence type="ECO:0000313" key="2">
    <source>
        <dbReference type="EMBL" id="KIK06228.1"/>
    </source>
</evidence>
<keyword evidence="3" id="KW-1185">Reference proteome</keyword>
<feature type="compositionally biased region" description="Polar residues" evidence="1">
    <location>
        <begin position="28"/>
        <end position="43"/>
    </location>
</feature>
<dbReference type="AlphaFoldDB" id="A0A0C9YDE5"/>
<proteinExistence type="predicted"/>
<evidence type="ECO:0000313" key="3">
    <source>
        <dbReference type="Proteomes" id="UP000054477"/>
    </source>
</evidence>
<dbReference type="HOGENOM" id="CLU_2097257_0_0_1"/>
<evidence type="ECO:0000256" key="1">
    <source>
        <dbReference type="SAM" id="MobiDB-lite"/>
    </source>
</evidence>
<reference evidence="2 3" key="1">
    <citation type="submission" date="2014-04" db="EMBL/GenBank/DDBJ databases">
        <authorList>
            <consortium name="DOE Joint Genome Institute"/>
            <person name="Kuo A."/>
            <person name="Kohler A."/>
            <person name="Nagy L.G."/>
            <person name="Floudas D."/>
            <person name="Copeland A."/>
            <person name="Barry K.W."/>
            <person name="Cichocki N."/>
            <person name="Veneault-Fourrey C."/>
            <person name="LaButti K."/>
            <person name="Lindquist E.A."/>
            <person name="Lipzen A."/>
            <person name="Lundell T."/>
            <person name="Morin E."/>
            <person name="Murat C."/>
            <person name="Sun H."/>
            <person name="Tunlid A."/>
            <person name="Henrissat B."/>
            <person name="Grigoriev I.V."/>
            <person name="Hibbett D.S."/>
            <person name="Martin F."/>
            <person name="Nordberg H.P."/>
            <person name="Cantor M.N."/>
            <person name="Hua S.X."/>
        </authorList>
    </citation>
    <scope>NUCLEOTIDE SEQUENCE [LARGE SCALE GENOMIC DNA]</scope>
    <source>
        <strain evidence="2 3">LaAM-08-1</strain>
    </source>
</reference>
<gene>
    <name evidence="2" type="ORF">K443DRAFT_674513</name>
</gene>
<reference evidence="3" key="2">
    <citation type="submission" date="2015-01" db="EMBL/GenBank/DDBJ databases">
        <title>Evolutionary Origins and Diversification of the Mycorrhizal Mutualists.</title>
        <authorList>
            <consortium name="DOE Joint Genome Institute"/>
            <consortium name="Mycorrhizal Genomics Consortium"/>
            <person name="Kohler A."/>
            <person name="Kuo A."/>
            <person name="Nagy L.G."/>
            <person name="Floudas D."/>
            <person name="Copeland A."/>
            <person name="Barry K.W."/>
            <person name="Cichocki N."/>
            <person name="Veneault-Fourrey C."/>
            <person name="LaButti K."/>
            <person name="Lindquist E.A."/>
            <person name="Lipzen A."/>
            <person name="Lundell T."/>
            <person name="Morin E."/>
            <person name="Murat C."/>
            <person name="Riley R."/>
            <person name="Ohm R."/>
            <person name="Sun H."/>
            <person name="Tunlid A."/>
            <person name="Henrissat B."/>
            <person name="Grigoriev I.V."/>
            <person name="Hibbett D.S."/>
            <person name="Martin F."/>
        </authorList>
    </citation>
    <scope>NUCLEOTIDE SEQUENCE [LARGE SCALE GENOMIC DNA]</scope>
    <source>
        <strain evidence="3">LaAM-08-1</strain>
    </source>
</reference>
<organism evidence="2 3">
    <name type="scientific">Laccaria amethystina LaAM-08-1</name>
    <dbReference type="NCBI Taxonomy" id="1095629"/>
    <lineage>
        <taxon>Eukaryota</taxon>
        <taxon>Fungi</taxon>
        <taxon>Dikarya</taxon>
        <taxon>Basidiomycota</taxon>
        <taxon>Agaricomycotina</taxon>
        <taxon>Agaricomycetes</taxon>
        <taxon>Agaricomycetidae</taxon>
        <taxon>Agaricales</taxon>
        <taxon>Agaricineae</taxon>
        <taxon>Hydnangiaceae</taxon>
        <taxon>Laccaria</taxon>
    </lineage>
</organism>
<dbReference type="EMBL" id="KN838554">
    <property type="protein sequence ID" value="KIK06228.1"/>
    <property type="molecule type" value="Genomic_DNA"/>
</dbReference>
<feature type="compositionally biased region" description="Basic and acidic residues" evidence="1">
    <location>
        <begin position="44"/>
        <end position="60"/>
    </location>
</feature>
<sequence>MSSPNSAETPQTSLAQGKTHHLSGGVGTTNPMFFQFSKSSHNSMAERRSSMASHWPDDKPYQCGTSDCNAQTWRQALRRTRHYIMYTMMACTSPSATHTRRRSAGALVTAYRLRLC</sequence>
<protein>
    <submittedName>
        <fullName evidence="2">Uncharacterized protein</fullName>
    </submittedName>
</protein>
<accession>A0A0C9YDE5</accession>
<dbReference type="Proteomes" id="UP000054477">
    <property type="component" value="Unassembled WGS sequence"/>
</dbReference>
<feature type="compositionally biased region" description="Polar residues" evidence="1">
    <location>
        <begin position="1"/>
        <end position="16"/>
    </location>
</feature>